<comment type="subcellular location">
    <subcellularLocation>
        <location evidence="1 14">Mitochondrion inner membrane</location>
        <topology evidence="1 14">Peripheral membrane protein</topology>
        <orientation evidence="1 14">Intermembrane side</orientation>
    </subcellularLocation>
</comment>
<comment type="domain">
    <text evidence="14">The twin CX3C motif contains 4 conserved Cys residues that form 2 disulfide bonds in the mitochondrial intermembrane space.</text>
</comment>
<sequence length="88" mass="9803">MDSDSVKKAIMRQAVQATNMSNARILIENINKTCFDCCVPKPGSSLPGGEQTCLTQCMDKYMKAWNEVNSAYIRRVQQELGNQTITNA</sequence>
<evidence type="ECO:0000259" key="15">
    <source>
        <dbReference type="Pfam" id="PF02953"/>
    </source>
</evidence>
<keyword evidence="10 14" id="KW-1015">Disulfide bond</keyword>
<dbReference type="FunFam" id="1.10.287.810:FF:000001">
    <property type="entry name" value="mitochondrial import inner membrane translocase subunit TIM13"/>
    <property type="match status" value="1"/>
</dbReference>
<evidence type="ECO:0000256" key="14">
    <source>
        <dbReference type="RuleBase" id="RU367043"/>
    </source>
</evidence>
<evidence type="ECO:0000256" key="1">
    <source>
        <dbReference type="ARBA" id="ARBA00004137"/>
    </source>
</evidence>
<keyword evidence="3 14" id="KW-0813">Transport</keyword>
<keyword evidence="17" id="KW-1185">Reference proteome</keyword>
<dbReference type="GO" id="GO:0045039">
    <property type="term" value="P:protein insertion into mitochondrial inner membrane"/>
    <property type="evidence" value="ECO:0007669"/>
    <property type="project" value="UniProtKB-ARBA"/>
</dbReference>
<reference evidence="16" key="2">
    <citation type="submission" date="2023-06" db="EMBL/GenBank/DDBJ databases">
        <authorList>
            <consortium name="Lawrence Berkeley National Laboratory"/>
            <person name="Mondo S.J."/>
            <person name="Hensen N."/>
            <person name="Bonometti L."/>
            <person name="Westerberg I."/>
            <person name="Brannstrom I.O."/>
            <person name="Guillou S."/>
            <person name="Cros-Aarteil S."/>
            <person name="Calhoun S."/>
            <person name="Haridas S."/>
            <person name="Kuo A."/>
            <person name="Pangilinan J."/>
            <person name="Riley R."/>
            <person name="Labutti K."/>
            <person name="Andreopoulos B."/>
            <person name="Lipzen A."/>
            <person name="Chen C."/>
            <person name="Yanf M."/>
            <person name="Daum C."/>
            <person name="Ng V."/>
            <person name="Clum A."/>
            <person name="Steindorff A."/>
            <person name="Ohm R."/>
            <person name="Martin F."/>
            <person name="Silar P."/>
            <person name="Natvig D."/>
            <person name="Lalanne C."/>
            <person name="Gautier V."/>
            <person name="Ament-Velasquez S.L."/>
            <person name="Kruys A."/>
            <person name="Hutchinson M.I."/>
            <person name="Powell A.J."/>
            <person name="Barry K."/>
            <person name="Miller A.N."/>
            <person name="Grigoriev I.V."/>
            <person name="Debuchy R."/>
            <person name="Gladieux P."/>
            <person name="Thoren M.H."/>
            <person name="Johannesson H."/>
        </authorList>
    </citation>
    <scope>NUCLEOTIDE SEQUENCE</scope>
    <source>
        <strain evidence="16">CBS 333.67</strain>
    </source>
</reference>
<evidence type="ECO:0000256" key="4">
    <source>
        <dbReference type="ARBA" id="ARBA00022723"/>
    </source>
</evidence>
<comment type="function">
    <text evidence="12">Mitochondrial intermembrane chaperone that participates in the import and insertion of some multi-pass transmembrane proteins into the mitochondrial inner membrane. Also required for the transfer of beta-barrel precursors from the TOM complex to the sorting and assembly machinery (SAM complex) of the outer membrane. Acts as a chaperone-like protein that protects the hydrophobic precursors from aggregation and guide them through the mitochondrial intermembrane space. The TIM8-TIM13 complex is non essential and only mediates the import of few proteins, while the predominant TIM9-TIM10 70 kDa complex is crucial and mediates the import of much more proteins.</text>
</comment>
<evidence type="ECO:0000313" key="16">
    <source>
        <dbReference type="EMBL" id="KAK3302092.1"/>
    </source>
</evidence>
<comment type="similarity">
    <text evidence="2 14">Belongs to the small Tim family.</text>
</comment>
<evidence type="ECO:0000256" key="2">
    <source>
        <dbReference type="ARBA" id="ARBA00006720"/>
    </source>
</evidence>
<keyword evidence="4" id="KW-0479">Metal-binding</keyword>
<evidence type="ECO:0000256" key="9">
    <source>
        <dbReference type="ARBA" id="ARBA00023128"/>
    </source>
</evidence>
<dbReference type="Proteomes" id="UP001273166">
    <property type="component" value="Unassembled WGS sequence"/>
</dbReference>
<evidence type="ECO:0000256" key="8">
    <source>
        <dbReference type="ARBA" id="ARBA00023010"/>
    </source>
</evidence>
<dbReference type="GO" id="GO:0046872">
    <property type="term" value="F:metal ion binding"/>
    <property type="evidence" value="ECO:0007669"/>
    <property type="project" value="UniProtKB-KW"/>
</dbReference>
<dbReference type="AlphaFoldDB" id="A0AAJ0GLH4"/>
<evidence type="ECO:0000256" key="11">
    <source>
        <dbReference type="ARBA" id="ARBA00023186"/>
    </source>
</evidence>
<dbReference type="GO" id="GO:0005743">
    <property type="term" value="C:mitochondrial inner membrane"/>
    <property type="evidence" value="ECO:0007669"/>
    <property type="project" value="UniProtKB-SubCell"/>
</dbReference>
<dbReference type="Gene3D" id="1.10.287.810">
    <property type="entry name" value="Mitochondrial import inner membrane translocase subunit tim13 like domains"/>
    <property type="match status" value="1"/>
</dbReference>
<keyword evidence="6" id="KW-0862">Zinc</keyword>
<comment type="caution">
    <text evidence="16">The sequence shown here is derived from an EMBL/GenBank/DDBJ whole genome shotgun (WGS) entry which is preliminary data.</text>
</comment>
<dbReference type="Pfam" id="PF02953">
    <property type="entry name" value="zf-Tim10_DDP"/>
    <property type="match status" value="1"/>
</dbReference>
<dbReference type="GeneID" id="87882546"/>
<protein>
    <recommendedName>
        <fullName evidence="14">Mitochondrial import inner membrane translocase subunit</fullName>
    </recommendedName>
</protein>
<evidence type="ECO:0000256" key="6">
    <source>
        <dbReference type="ARBA" id="ARBA00022833"/>
    </source>
</evidence>
<organism evidence="16 17">
    <name type="scientific">Chaetomium strumarium</name>
    <dbReference type="NCBI Taxonomy" id="1170767"/>
    <lineage>
        <taxon>Eukaryota</taxon>
        <taxon>Fungi</taxon>
        <taxon>Dikarya</taxon>
        <taxon>Ascomycota</taxon>
        <taxon>Pezizomycotina</taxon>
        <taxon>Sordariomycetes</taxon>
        <taxon>Sordariomycetidae</taxon>
        <taxon>Sordariales</taxon>
        <taxon>Chaetomiaceae</taxon>
        <taxon>Chaetomium</taxon>
    </lineage>
</organism>
<dbReference type="EMBL" id="JAUDZG010000007">
    <property type="protein sequence ID" value="KAK3302092.1"/>
    <property type="molecule type" value="Genomic_DNA"/>
</dbReference>
<dbReference type="RefSeq" id="XP_062717872.1">
    <property type="nucleotide sequence ID" value="XM_062863717.1"/>
</dbReference>
<evidence type="ECO:0000256" key="12">
    <source>
        <dbReference type="ARBA" id="ARBA00025151"/>
    </source>
</evidence>
<evidence type="ECO:0000256" key="13">
    <source>
        <dbReference type="ARBA" id="ARBA00025862"/>
    </source>
</evidence>
<evidence type="ECO:0000256" key="10">
    <source>
        <dbReference type="ARBA" id="ARBA00023157"/>
    </source>
</evidence>
<keyword evidence="11 14" id="KW-0143">Chaperone</keyword>
<keyword evidence="7 14" id="KW-0653">Protein transport</keyword>
<evidence type="ECO:0000256" key="5">
    <source>
        <dbReference type="ARBA" id="ARBA00022792"/>
    </source>
</evidence>
<reference evidence="16" key="1">
    <citation type="journal article" date="2023" name="Mol. Phylogenet. Evol.">
        <title>Genome-scale phylogeny and comparative genomics of the fungal order Sordariales.</title>
        <authorList>
            <person name="Hensen N."/>
            <person name="Bonometti L."/>
            <person name="Westerberg I."/>
            <person name="Brannstrom I.O."/>
            <person name="Guillou S."/>
            <person name="Cros-Aarteil S."/>
            <person name="Calhoun S."/>
            <person name="Haridas S."/>
            <person name="Kuo A."/>
            <person name="Mondo S."/>
            <person name="Pangilinan J."/>
            <person name="Riley R."/>
            <person name="LaButti K."/>
            <person name="Andreopoulos B."/>
            <person name="Lipzen A."/>
            <person name="Chen C."/>
            <person name="Yan M."/>
            <person name="Daum C."/>
            <person name="Ng V."/>
            <person name="Clum A."/>
            <person name="Steindorff A."/>
            <person name="Ohm R.A."/>
            <person name="Martin F."/>
            <person name="Silar P."/>
            <person name="Natvig D.O."/>
            <person name="Lalanne C."/>
            <person name="Gautier V."/>
            <person name="Ament-Velasquez S.L."/>
            <person name="Kruys A."/>
            <person name="Hutchinson M.I."/>
            <person name="Powell A.J."/>
            <person name="Barry K."/>
            <person name="Miller A.N."/>
            <person name="Grigoriev I.V."/>
            <person name="Debuchy R."/>
            <person name="Gladieux P."/>
            <person name="Hiltunen Thoren M."/>
            <person name="Johannesson H."/>
        </authorList>
    </citation>
    <scope>NUCLEOTIDE SEQUENCE</scope>
    <source>
        <strain evidence="16">CBS 333.67</strain>
    </source>
</reference>
<keyword evidence="5 14" id="KW-0999">Mitochondrion inner membrane</keyword>
<proteinExistence type="inferred from homology"/>
<comment type="subunit">
    <text evidence="13">Heterohexamer; composed of 3 copies of TIM8 and 3 copies of TIM13, named soluble 70 kDa complex. Associates with the TIM22 complex, whose core is composed of TIM22 and TIM54. Interacts with the transmembrane regions of multi-pass transmembrane proteins in transit.</text>
</comment>
<evidence type="ECO:0000256" key="7">
    <source>
        <dbReference type="ARBA" id="ARBA00022927"/>
    </source>
</evidence>
<evidence type="ECO:0000256" key="3">
    <source>
        <dbReference type="ARBA" id="ARBA00022448"/>
    </source>
</evidence>
<feature type="domain" description="Tim10-like" evidence="15">
    <location>
        <begin position="13"/>
        <end position="73"/>
    </location>
</feature>
<name>A0AAJ0GLH4_9PEZI</name>
<gene>
    <name evidence="16" type="ORF">B0T15DRAFT_291549</name>
</gene>
<dbReference type="InterPro" id="IPR035427">
    <property type="entry name" value="Tim10-like_dom_sf"/>
</dbReference>
<dbReference type="SUPFAM" id="SSF144122">
    <property type="entry name" value="Tim10-like"/>
    <property type="match status" value="1"/>
</dbReference>
<accession>A0AAJ0GLH4</accession>
<keyword evidence="8 14" id="KW-0811">Translocation</keyword>
<evidence type="ECO:0000313" key="17">
    <source>
        <dbReference type="Proteomes" id="UP001273166"/>
    </source>
</evidence>
<keyword evidence="5 14" id="KW-0472">Membrane</keyword>
<keyword evidence="9 14" id="KW-0496">Mitochondrion</keyword>
<dbReference type="InterPro" id="IPR004217">
    <property type="entry name" value="Tim10-like"/>
</dbReference>
<dbReference type="GO" id="GO:0042719">
    <property type="term" value="C:mitochondrial intermembrane space chaperone complex"/>
    <property type="evidence" value="ECO:0007669"/>
    <property type="project" value="UniProtKB-ARBA"/>
</dbReference>
<dbReference type="GO" id="GO:0015031">
    <property type="term" value="P:protein transport"/>
    <property type="evidence" value="ECO:0007669"/>
    <property type="project" value="UniProtKB-KW"/>
</dbReference>